<name>A0A1I9GA69_BRUMA</name>
<dbReference type="PROSITE" id="PS50143">
    <property type="entry name" value="BIR_REPEAT_2"/>
    <property type="match status" value="1"/>
</dbReference>
<evidence type="ECO:0000313" key="1">
    <source>
        <dbReference type="EMBL" id="CDQ07454.1"/>
    </source>
</evidence>
<sequence>DLQSPGVCLWRMAMAGMGGRDSGVGHIGQWDVAKDSARGDMEEQACWGERDTVQCFSCGGCLGNWEEGDNPWKEHAKWFPKEVDRIS</sequence>
<dbReference type="GO" id="GO:0072557">
    <property type="term" value="C:IPAF inflammasome complex"/>
    <property type="evidence" value="ECO:0007669"/>
    <property type="project" value="TreeGrafter"/>
</dbReference>
<dbReference type="SMART" id="SM00238">
    <property type="entry name" value="BIR"/>
    <property type="match status" value="1"/>
</dbReference>
<organism evidence="1">
    <name type="scientific">Brugia malayi</name>
    <name type="common">Filarial nematode worm</name>
    <dbReference type="NCBI Taxonomy" id="6279"/>
    <lineage>
        <taxon>Eukaryota</taxon>
        <taxon>Metazoa</taxon>
        <taxon>Ecdysozoa</taxon>
        <taxon>Nematoda</taxon>
        <taxon>Chromadorea</taxon>
        <taxon>Rhabditida</taxon>
        <taxon>Spirurina</taxon>
        <taxon>Spiruromorpha</taxon>
        <taxon>Filarioidea</taxon>
        <taxon>Onchocercidae</taxon>
        <taxon>Brugia</taxon>
    </lineage>
</organism>
<feature type="non-terminal residue" evidence="1">
    <location>
        <position position="1"/>
    </location>
</feature>
<dbReference type="EMBL" id="LN860198">
    <property type="protein sequence ID" value="CDQ07454.1"/>
    <property type="molecule type" value="Genomic_DNA"/>
</dbReference>
<dbReference type="PANTHER" id="PTHR46914">
    <property type="entry name" value="BACULOVIRAL IAP REPEAT-CONTAINING PROTEIN 1"/>
    <property type="match status" value="1"/>
</dbReference>
<dbReference type="PANTHER" id="PTHR46914:SF1">
    <property type="entry name" value="BACULOVIRAL IAP REPEAT-CONTAINING PROTEIN 1"/>
    <property type="match status" value="1"/>
</dbReference>
<dbReference type="AlphaFoldDB" id="A0A1I9GA69"/>
<dbReference type="Gene3D" id="1.10.1170.10">
    <property type="entry name" value="Inhibitor Of Apoptosis Protein (2mihbC-IAP-1), Chain A"/>
    <property type="match status" value="1"/>
</dbReference>
<dbReference type="InterPro" id="IPR001370">
    <property type="entry name" value="BIR_rpt"/>
</dbReference>
<dbReference type="SUPFAM" id="SSF57924">
    <property type="entry name" value="Inhibitor of apoptosis (IAP) repeat"/>
    <property type="match status" value="1"/>
</dbReference>
<dbReference type="InterPro" id="IPR028789">
    <property type="entry name" value="Naip"/>
</dbReference>
<dbReference type="Pfam" id="PF00653">
    <property type="entry name" value="BIR"/>
    <property type="match status" value="1"/>
</dbReference>
<dbReference type="GO" id="GO:0043066">
    <property type="term" value="P:negative regulation of apoptotic process"/>
    <property type="evidence" value="ECO:0007669"/>
    <property type="project" value="InterPro"/>
</dbReference>
<protein>
    <submittedName>
        <fullName evidence="1">Bm11739</fullName>
    </submittedName>
</protein>
<accession>A0A1I9GA69</accession>
<reference evidence="1" key="2">
    <citation type="submission" date="2012-12" db="EMBL/GenBank/DDBJ databases">
        <authorList>
            <consortium name="WormBase Consortium"/>
            <person name="Ghedin E."/>
            <person name="Paulini M."/>
        </authorList>
    </citation>
    <scope>NUCLEOTIDE SEQUENCE</scope>
    <source>
        <strain evidence="1">FR3</strain>
    </source>
</reference>
<dbReference type="GO" id="GO:0005524">
    <property type="term" value="F:ATP binding"/>
    <property type="evidence" value="ECO:0007669"/>
    <property type="project" value="TreeGrafter"/>
</dbReference>
<dbReference type="GO" id="GO:0016045">
    <property type="term" value="P:detection of bacterium"/>
    <property type="evidence" value="ECO:0007669"/>
    <property type="project" value="TreeGrafter"/>
</dbReference>
<reference evidence="1" key="1">
    <citation type="journal article" date="2007" name="Science">
        <title>Draft genome of the filarial nematode parasite Brugia malayi.</title>
        <authorList>
            <person name="Ghedin E."/>
            <person name="Wang S."/>
            <person name="Spiro D."/>
            <person name="Caler E."/>
            <person name="Zhao Q."/>
            <person name="Crabtree J."/>
            <person name="Allen J.E."/>
            <person name="Delcher A.L."/>
            <person name="Guiliano D.B."/>
            <person name="Miranda-Saavedra D."/>
            <person name="Angiuoli S.V."/>
            <person name="Creasy T."/>
            <person name="Amedeo P."/>
            <person name="Haas B."/>
            <person name="El-Sayed N.M."/>
            <person name="Wortman J.R."/>
            <person name="Feldblyum T."/>
            <person name="Tallon L."/>
            <person name="Schatz M."/>
            <person name="Shumway M."/>
            <person name="Koo H."/>
            <person name="Salzberg S.L."/>
            <person name="Schobel S."/>
            <person name="Pertea M."/>
            <person name="Pop M."/>
            <person name="White O."/>
            <person name="Barton G.J."/>
            <person name="Carlow C.K."/>
            <person name="Crawford M.J."/>
            <person name="Daub J."/>
            <person name="Dimmic M.W."/>
            <person name="Estes C.F."/>
            <person name="Foster J.M."/>
            <person name="Ganatra M."/>
            <person name="Gregory W.F."/>
            <person name="Johnson N.M."/>
            <person name="Jin J."/>
            <person name="Komuniecki R."/>
            <person name="Korf I."/>
            <person name="Kumar S."/>
            <person name="Laney S."/>
            <person name="Li B.W."/>
            <person name="Li W."/>
            <person name="Lindblom T.H."/>
            <person name="Lustigman S."/>
            <person name="Ma D."/>
            <person name="Maina C.V."/>
            <person name="Martin D.M."/>
            <person name="McCarter J.P."/>
            <person name="McReynolds L."/>
            <person name="Mitreva M."/>
            <person name="Nutman T.B."/>
            <person name="Parkinson J."/>
            <person name="Peregrin-Alvarez J.M."/>
            <person name="Poole C."/>
            <person name="Ren Q."/>
            <person name="Saunders L."/>
            <person name="Sluder A.E."/>
            <person name="Smith K."/>
            <person name="Stanke M."/>
            <person name="Unnasch T.R."/>
            <person name="Ware J."/>
            <person name="Wei A.D."/>
            <person name="Weil G."/>
            <person name="Williams D.J."/>
            <person name="Zhang Y."/>
            <person name="Williams S.A."/>
            <person name="Fraser-Liggett C."/>
            <person name="Slatko B."/>
            <person name="Blaxter M.L."/>
            <person name="Scott A.L."/>
        </authorList>
    </citation>
    <scope>NUCLEOTIDE SEQUENCE</scope>
    <source>
        <strain evidence="1">FR3</strain>
    </source>
</reference>
<proteinExistence type="predicted"/>
<dbReference type="GO" id="GO:0042742">
    <property type="term" value="P:defense response to bacterium"/>
    <property type="evidence" value="ECO:0007669"/>
    <property type="project" value="TreeGrafter"/>
</dbReference>
<dbReference type="GO" id="GO:0043027">
    <property type="term" value="F:cysteine-type endopeptidase inhibitor activity involved in apoptotic process"/>
    <property type="evidence" value="ECO:0007669"/>
    <property type="project" value="InterPro"/>
</dbReference>
<gene>
    <name evidence="1" type="primary">Bm11739</name>
    <name evidence="1" type="ORF">BM_Bm11739</name>
</gene>